<accession>A0A0N1IND7</accession>
<keyword evidence="2" id="KW-1185">Reference proteome</keyword>
<dbReference type="PANTHER" id="PTHR13318">
    <property type="entry name" value="PARTNER OF PAIRED, ISOFORM B-RELATED"/>
    <property type="match status" value="1"/>
</dbReference>
<dbReference type="EMBL" id="KQ461178">
    <property type="protein sequence ID" value="KPJ07783.1"/>
    <property type="molecule type" value="Genomic_DNA"/>
</dbReference>
<dbReference type="KEGG" id="pmac:106718592"/>
<dbReference type="STRING" id="76193.A0A0N1IND7"/>
<name>A0A0N1IND7_PAPMA</name>
<dbReference type="Gene3D" id="3.80.10.10">
    <property type="entry name" value="Ribonuclease Inhibitor"/>
    <property type="match status" value="2"/>
</dbReference>
<reference evidence="1 2" key="1">
    <citation type="journal article" date="2015" name="Nat. Commun.">
        <title>Outbred genome sequencing and CRISPR/Cas9 gene editing in butterflies.</title>
        <authorList>
            <person name="Li X."/>
            <person name="Fan D."/>
            <person name="Zhang W."/>
            <person name="Liu G."/>
            <person name="Zhang L."/>
            <person name="Zhao L."/>
            <person name="Fang X."/>
            <person name="Chen L."/>
            <person name="Dong Y."/>
            <person name="Chen Y."/>
            <person name="Ding Y."/>
            <person name="Zhao R."/>
            <person name="Feng M."/>
            <person name="Zhu Y."/>
            <person name="Feng Y."/>
            <person name="Jiang X."/>
            <person name="Zhu D."/>
            <person name="Xiang H."/>
            <person name="Feng X."/>
            <person name="Li S."/>
            <person name="Wang J."/>
            <person name="Zhang G."/>
            <person name="Kronforst M.R."/>
            <person name="Wang W."/>
        </authorList>
    </citation>
    <scope>NUCLEOTIDE SEQUENCE [LARGE SCALE GENOMIC DNA]</scope>
    <source>
        <strain evidence="1">Ya'a_city_454_Pm</strain>
        <tissue evidence="1">Whole body</tissue>
    </source>
</reference>
<dbReference type="SUPFAM" id="SSF52047">
    <property type="entry name" value="RNI-like"/>
    <property type="match status" value="1"/>
</dbReference>
<dbReference type="AlphaFoldDB" id="A0A0N1IND7"/>
<evidence type="ECO:0000313" key="2">
    <source>
        <dbReference type="Proteomes" id="UP000053240"/>
    </source>
</evidence>
<sequence>MSPRKQPSSLFKLCVKTCISLINSACYVIEKSYPENQFGDCEREAYALKCHLMSMLPARLFDVLCLERTCCQYRGDPRIQLHVLTHPKMTVFRKCDLDNGIPQHFWIQNLPNFTRLVILDLKFVCTDEILQIVGSNCLLLEEINIVSKVDIGKSLINASVLIRNVSDAGLYSIANLKQLRILAMDSPRNERANRIGRCVSQTGIIMLISELPYLEELRIESCDIGATLITTVIDIGPLSLKKINCHFASGDGIKKLIKICPCLKELSVTHLSAHNKDAILEQLALSDLRLTRLDLSFFFYSDSMQRLLAVKGCYLTHFSLWEIEHSLTLEAIVSIGEHCPNLVTLCLMTQSKSLVTPRYFRKPDKIFRHLRNLTIGNDNYNIHSILTFFLDCTDNLQKLVLKYQTKINIDDTLLQLIQKGKLKRLNCLWLDCTLEVSKEVVKQVIQHCEHLQMFTVDFTEDISDVQKYICENNLDIKLGSY</sequence>
<gene>
    <name evidence="1" type="ORF">RR48_03496</name>
</gene>
<dbReference type="GO" id="GO:0031146">
    <property type="term" value="P:SCF-dependent proteasomal ubiquitin-dependent protein catabolic process"/>
    <property type="evidence" value="ECO:0007669"/>
    <property type="project" value="TreeGrafter"/>
</dbReference>
<dbReference type="KEGG" id="pmac:106718589"/>
<dbReference type="Proteomes" id="UP000053240">
    <property type="component" value="Unassembled WGS sequence"/>
</dbReference>
<proteinExistence type="predicted"/>
<evidence type="ECO:0000313" key="1">
    <source>
        <dbReference type="EMBL" id="KPJ07783.1"/>
    </source>
</evidence>
<organism evidence="1 2">
    <name type="scientific">Papilio machaon</name>
    <name type="common">Old World swallowtail butterfly</name>
    <dbReference type="NCBI Taxonomy" id="76193"/>
    <lineage>
        <taxon>Eukaryota</taxon>
        <taxon>Metazoa</taxon>
        <taxon>Ecdysozoa</taxon>
        <taxon>Arthropoda</taxon>
        <taxon>Hexapoda</taxon>
        <taxon>Insecta</taxon>
        <taxon>Pterygota</taxon>
        <taxon>Neoptera</taxon>
        <taxon>Endopterygota</taxon>
        <taxon>Lepidoptera</taxon>
        <taxon>Glossata</taxon>
        <taxon>Ditrysia</taxon>
        <taxon>Papilionoidea</taxon>
        <taxon>Papilionidae</taxon>
        <taxon>Papilioninae</taxon>
        <taxon>Papilio</taxon>
    </lineage>
</organism>
<protein>
    <submittedName>
        <fullName evidence="1">Uncharacterized protein</fullName>
    </submittedName>
</protein>
<dbReference type="OrthoDB" id="6367911at2759"/>
<dbReference type="InterPro" id="IPR032675">
    <property type="entry name" value="LRR_dom_sf"/>
</dbReference>
<dbReference type="GO" id="GO:0019005">
    <property type="term" value="C:SCF ubiquitin ligase complex"/>
    <property type="evidence" value="ECO:0007669"/>
    <property type="project" value="TreeGrafter"/>
</dbReference>
<dbReference type="InParanoid" id="A0A0N1IND7"/>